<dbReference type="PROSITE" id="PS50110">
    <property type="entry name" value="RESPONSE_REGULATORY"/>
    <property type="match status" value="1"/>
</dbReference>
<evidence type="ECO:0000259" key="4">
    <source>
        <dbReference type="PROSITE" id="PS50930"/>
    </source>
</evidence>
<name>A0A1I1LSJ5_9GAMM</name>
<proteinExistence type="predicted"/>
<sequence length="241" mass="27231">MTTIKVIIVDDERLARNELKRLLSKHTNIEIIDEAKNADEAAIKIKEHTPDAIFLDIHMPGSTGLELAESLGDDVNIIFCTAYDQFAVDAFSLNAMDYLVKPVNPQRLAESLIKLETRLEQAKKQTGLPDDHKLMVKYGETMRIIPLSDIIRFESIGNHAAIYTPHGKAFLHSSLNKIEAKLDTNHYFRASRSDIIRLDAIESMEQAISYGLEAKLTNGQTIEISRRQATKLKQLLEFTQL</sequence>
<accession>A0A1I1LSJ5</accession>
<evidence type="ECO:0000313" key="5">
    <source>
        <dbReference type="EMBL" id="SFC75482.1"/>
    </source>
</evidence>
<dbReference type="SMART" id="SM00850">
    <property type="entry name" value="LytTR"/>
    <property type="match status" value="1"/>
</dbReference>
<dbReference type="Proteomes" id="UP000198862">
    <property type="component" value="Unassembled WGS sequence"/>
</dbReference>
<feature type="modified residue" description="4-aspartylphosphate" evidence="2">
    <location>
        <position position="56"/>
    </location>
</feature>
<dbReference type="AlphaFoldDB" id="A0A1I1LSJ5"/>
<dbReference type="GO" id="GO:0003677">
    <property type="term" value="F:DNA binding"/>
    <property type="evidence" value="ECO:0007669"/>
    <property type="project" value="InterPro"/>
</dbReference>
<gene>
    <name evidence="5" type="ORF">SAMN02745724_02469</name>
</gene>
<dbReference type="Gene3D" id="3.40.50.2300">
    <property type="match status" value="1"/>
</dbReference>
<protein>
    <submittedName>
        <fullName evidence="5">Two component transcriptional regulator, LytTR family</fullName>
    </submittedName>
</protein>
<dbReference type="PANTHER" id="PTHR37299">
    <property type="entry name" value="TRANSCRIPTIONAL REGULATOR-RELATED"/>
    <property type="match status" value="1"/>
</dbReference>
<evidence type="ECO:0000313" key="6">
    <source>
        <dbReference type="Proteomes" id="UP000198862"/>
    </source>
</evidence>
<dbReference type="Gene3D" id="2.40.50.1020">
    <property type="entry name" value="LytTr DNA-binding domain"/>
    <property type="match status" value="1"/>
</dbReference>
<dbReference type="InterPro" id="IPR046947">
    <property type="entry name" value="LytR-like"/>
</dbReference>
<feature type="domain" description="HTH LytTR-type" evidence="4">
    <location>
        <begin position="134"/>
        <end position="238"/>
    </location>
</feature>
<evidence type="ECO:0000259" key="3">
    <source>
        <dbReference type="PROSITE" id="PS50110"/>
    </source>
</evidence>
<dbReference type="SUPFAM" id="SSF52172">
    <property type="entry name" value="CheY-like"/>
    <property type="match status" value="1"/>
</dbReference>
<organism evidence="5 6">
    <name type="scientific">Pseudoalteromonas denitrificans DSM 6059</name>
    <dbReference type="NCBI Taxonomy" id="1123010"/>
    <lineage>
        <taxon>Bacteria</taxon>
        <taxon>Pseudomonadati</taxon>
        <taxon>Pseudomonadota</taxon>
        <taxon>Gammaproteobacteria</taxon>
        <taxon>Alteromonadales</taxon>
        <taxon>Pseudoalteromonadaceae</taxon>
        <taxon>Pseudoalteromonas</taxon>
    </lineage>
</organism>
<dbReference type="SMART" id="SM00448">
    <property type="entry name" value="REC"/>
    <property type="match status" value="1"/>
</dbReference>
<feature type="domain" description="Response regulatory" evidence="3">
    <location>
        <begin position="5"/>
        <end position="116"/>
    </location>
</feature>
<keyword evidence="2" id="KW-0597">Phosphoprotein</keyword>
<evidence type="ECO:0000256" key="2">
    <source>
        <dbReference type="PROSITE-ProRule" id="PRU00169"/>
    </source>
</evidence>
<evidence type="ECO:0000256" key="1">
    <source>
        <dbReference type="ARBA" id="ARBA00023012"/>
    </source>
</evidence>
<dbReference type="PROSITE" id="PS50930">
    <property type="entry name" value="HTH_LYTTR"/>
    <property type="match status" value="1"/>
</dbReference>
<dbReference type="STRING" id="1123010.SAMN02745724_02469"/>
<reference evidence="5 6" key="1">
    <citation type="submission" date="2016-10" db="EMBL/GenBank/DDBJ databases">
        <authorList>
            <person name="de Groot N.N."/>
        </authorList>
    </citation>
    <scope>NUCLEOTIDE SEQUENCE [LARGE SCALE GENOMIC DNA]</scope>
    <source>
        <strain evidence="5 6">DSM 6059</strain>
    </source>
</reference>
<dbReference type="GO" id="GO:0000156">
    <property type="term" value="F:phosphorelay response regulator activity"/>
    <property type="evidence" value="ECO:0007669"/>
    <property type="project" value="InterPro"/>
</dbReference>
<dbReference type="InterPro" id="IPR011006">
    <property type="entry name" value="CheY-like_superfamily"/>
</dbReference>
<dbReference type="PANTHER" id="PTHR37299:SF1">
    <property type="entry name" value="STAGE 0 SPORULATION PROTEIN A HOMOLOG"/>
    <property type="match status" value="1"/>
</dbReference>
<dbReference type="OrthoDB" id="236568at2"/>
<dbReference type="InterPro" id="IPR001789">
    <property type="entry name" value="Sig_transdc_resp-reg_receiver"/>
</dbReference>
<dbReference type="EMBL" id="FOLO01000017">
    <property type="protein sequence ID" value="SFC75482.1"/>
    <property type="molecule type" value="Genomic_DNA"/>
</dbReference>
<dbReference type="InterPro" id="IPR007492">
    <property type="entry name" value="LytTR_DNA-bd_dom"/>
</dbReference>
<keyword evidence="1" id="KW-0902">Two-component regulatory system</keyword>
<keyword evidence="6" id="KW-1185">Reference proteome</keyword>
<dbReference type="RefSeq" id="WP_091984158.1">
    <property type="nucleotide sequence ID" value="NZ_FOLO01000017.1"/>
</dbReference>
<dbReference type="Pfam" id="PF04397">
    <property type="entry name" value="LytTR"/>
    <property type="match status" value="1"/>
</dbReference>
<dbReference type="Pfam" id="PF00072">
    <property type="entry name" value="Response_reg"/>
    <property type="match status" value="1"/>
</dbReference>